<dbReference type="InterPro" id="IPR018391">
    <property type="entry name" value="PQQ_b-propeller_rpt"/>
</dbReference>
<dbReference type="Gene3D" id="2.130.10.10">
    <property type="entry name" value="YVTN repeat-like/Quinoprotein amine dehydrogenase"/>
    <property type="match status" value="1"/>
</dbReference>
<reference evidence="2" key="1">
    <citation type="submission" date="2009-10" db="EMBL/GenBank/DDBJ databases">
        <title>Diversity of trophic interactions inside an arsenic-rich microbial ecosystem.</title>
        <authorList>
            <person name="Bertin P.N."/>
            <person name="Heinrich-Salmeron A."/>
            <person name="Pelletier E."/>
            <person name="Goulhen-Chollet F."/>
            <person name="Arsene-Ploetze F."/>
            <person name="Gallien S."/>
            <person name="Calteau A."/>
            <person name="Vallenet D."/>
            <person name="Casiot C."/>
            <person name="Chane-Woon-Ming B."/>
            <person name="Giloteaux L."/>
            <person name="Barakat M."/>
            <person name="Bonnefoy V."/>
            <person name="Bruneel O."/>
            <person name="Chandler M."/>
            <person name="Cleiss J."/>
            <person name="Duran R."/>
            <person name="Elbaz-Poulichet F."/>
            <person name="Fonknechten N."/>
            <person name="Lauga B."/>
            <person name="Mornico D."/>
            <person name="Ortet P."/>
            <person name="Schaeffer C."/>
            <person name="Siguier P."/>
            <person name="Alexander Thil Smith A."/>
            <person name="Van Dorsselaer A."/>
            <person name="Weissenbach J."/>
            <person name="Medigue C."/>
            <person name="Le Paslier D."/>
        </authorList>
    </citation>
    <scope>NUCLEOTIDE SEQUENCE</scope>
</reference>
<dbReference type="PANTHER" id="PTHR34512:SF30">
    <property type="entry name" value="OUTER MEMBRANE PROTEIN ASSEMBLY FACTOR BAMB"/>
    <property type="match status" value="1"/>
</dbReference>
<dbReference type="SMART" id="SM00564">
    <property type="entry name" value="PQQ"/>
    <property type="match status" value="3"/>
</dbReference>
<dbReference type="EMBL" id="CABR01000094">
    <property type="protein sequence ID" value="CBI10603.1"/>
    <property type="molecule type" value="Genomic_DNA"/>
</dbReference>
<proteinExistence type="predicted"/>
<dbReference type="InterPro" id="IPR002372">
    <property type="entry name" value="PQQ_rpt_dom"/>
</dbReference>
<name>E6QTN1_9ZZZZ</name>
<dbReference type="InterPro" id="IPR015943">
    <property type="entry name" value="WD40/YVTN_repeat-like_dom_sf"/>
</dbReference>
<accession>E6QTN1</accession>
<dbReference type="InterPro" id="IPR011047">
    <property type="entry name" value="Quinoprotein_ADH-like_sf"/>
</dbReference>
<protein>
    <submittedName>
        <fullName evidence="2">PQQ enzyme repeat</fullName>
    </submittedName>
</protein>
<evidence type="ECO:0000259" key="1">
    <source>
        <dbReference type="Pfam" id="PF13360"/>
    </source>
</evidence>
<dbReference type="SUPFAM" id="SSF75217">
    <property type="entry name" value="alpha/beta knot"/>
    <property type="match status" value="1"/>
</dbReference>
<dbReference type="Pfam" id="PF13360">
    <property type="entry name" value="PQQ_2"/>
    <property type="match status" value="1"/>
</dbReference>
<sequence>MSLRPTLLSLLLVLTLGGCASLNPMHWFKKPTPAEKPAELIKFQPAITLKMAWHNGLGNKQNLTFNPVATLDALYAATGSNKLYKLDLKTGKIIWQIPTGKTPLSAAVGASEDSEFTGTLKGELISWDNMGKQRWATQLSSTVIGQPKVADGIVVVRTEDGDIYGLDSATGKQKWRYLHVLPVLTLYAQPSVVIYKGAVFAGFAGGKLVALALDTGSVGWDVDVSVPHGATEIERINDVTSTPVVDDHETCTVNYQGHLACFEALAGAESALGLVGPEGGFSAGEAERSAAAGARMLRFGLRILRTETAGVVLSAAVLLTVL</sequence>
<dbReference type="SUPFAM" id="SSF50998">
    <property type="entry name" value="Quinoprotein alcohol dehydrogenase-like"/>
    <property type="match status" value="1"/>
</dbReference>
<dbReference type="PANTHER" id="PTHR34512">
    <property type="entry name" value="CELL SURFACE PROTEIN"/>
    <property type="match status" value="1"/>
</dbReference>
<organism evidence="2">
    <name type="scientific">mine drainage metagenome</name>
    <dbReference type="NCBI Taxonomy" id="410659"/>
    <lineage>
        <taxon>unclassified sequences</taxon>
        <taxon>metagenomes</taxon>
        <taxon>ecological metagenomes</taxon>
    </lineage>
</organism>
<dbReference type="AlphaFoldDB" id="E6QTN1"/>
<dbReference type="InterPro" id="IPR029028">
    <property type="entry name" value="Alpha/beta_knot_MTases"/>
</dbReference>
<gene>
    <name evidence="2" type="ORF">CARN7_1391</name>
</gene>
<dbReference type="PROSITE" id="PS51257">
    <property type="entry name" value="PROKAR_LIPOPROTEIN"/>
    <property type="match status" value="1"/>
</dbReference>
<evidence type="ECO:0000313" key="2">
    <source>
        <dbReference type="EMBL" id="CBI10603.1"/>
    </source>
</evidence>
<feature type="domain" description="Pyrrolo-quinoline quinone repeat" evidence="1">
    <location>
        <begin position="82"/>
        <end position="267"/>
    </location>
</feature>
<comment type="caution">
    <text evidence="2">The sequence shown here is derived from an EMBL/GenBank/DDBJ whole genome shotgun (WGS) entry which is preliminary data.</text>
</comment>